<dbReference type="EMBL" id="JBDKWZ010000007">
    <property type="protein sequence ID" value="MEN7549055.1"/>
    <property type="molecule type" value="Genomic_DNA"/>
</dbReference>
<gene>
    <name evidence="2" type="ORF">AAG747_14115</name>
</gene>
<feature type="transmembrane region" description="Helical" evidence="1">
    <location>
        <begin position="62"/>
        <end position="80"/>
    </location>
</feature>
<evidence type="ECO:0000313" key="3">
    <source>
        <dbReference type="Proteomes" id="UP001403385"/>
    </source>
</evidence>
<comment type="caution">
    <text evidence="2">The sequence shown here is derived from an EMBL/GenBank/DDBJ whole genome shotgun (WGS) entry which is preliminary data.</text>
</comment>
<organism evidence="2 3">
    <name type="scientific">Rapidithrix thailandica</name>
    <dbReference type="NCBI Taxonomy" id="413964"/>
    <lineage>
        <taxon>Bacteria</taxon>
        <taxon>Pseudomonadati</taxon>
        <taxon>Bacteroidota</taxon>
        <taxon>Cytophagia</taxon>
        <taxon>Cytophagales</taxon>
        <taxon>Flammeovirgaceae</taxon>
        <taxon>Rapidithrix</taxon>
    </lineage>
</organism>
<protein>
    <submittedName>
        <fullName evidence="2">Uncharacterized protein</fullName>
    </submittedName>
</protein>
<dbReference type="Proteomes" id="UP001403385">
    <property type="component" value="Unassembled WGS sequence"/>
</dbReference>
<evidence type="ECO:0000256" key="1">
    <source>
        <dbReference type="SAM" id="Phobius"/>
    </source>
</evidence>
<dbReference type="RefSeq" id="WP_346821827.1">
    <property type="nucleotide sequence ID" value="NZ_JBDKWZ010000007.1"/>
</dbReference>
<feature type="transmembrane region" description="Helical" evidence="1">
    <location>
        <begin position="21"/>
        <end position="42"/>
    </location>
</feature>
<evidence type="ECO:0000313" key="2">
    <source>
        <dbReference type="EMBL" id="MEN7549055.1"/>
    </source>
</evidence>
<feature type="transmembrane region" description="Helical" evidence="1">
    <location>
        <begin position="122"/>
        <end position="145"/>
    </location>
</feature>
<keyword evidence="1" id="KW-0812">Transmembrane</keyword>
<name>A0AAW9S1K3_9BACT</name>
<reference evidence="2 3" key="1">
    <citation type="submission" date="2024-04" db="EMBL/GenBank/DDBJ databases">
        <title>Novel genus in family Flammeovirgaceae.</title>
        <authorList>
            <person name="Nguyen T.H."/>
            <person name="Vuong T.Q."/>
            <person name="Le H."/>
            <person name="Kim S.-G."/>
        </authorList>
    </citation>
    <scope>NUCLEOTIDE SEQUENCE [LARGE SCALE GENOMIC DNA]</scope>
    <source>
        <strain evidence="2 3">JCM 23209</strain>
    </source>
</reference>
<accession>A0AAW9S1K3</accession>
<keyword evidence="1" id="KW-0472">Membrane</keyword>
<keyword evidence="1" id="KW-1133">Transmembrane helix</keyword>
<keyword evidence="3" id="KW-1185">Reference proteome</keyword>
<sequence length="213" mass="23624">MNKILSLKQVVDNFNFFLMTTAGYSLLILIMVLPEAVGTVLFFTQMLSGRLSDTGHAIPFEYQVAIGCGFATLMQGGIYFLSITGHHRASSWLAGVSALLAIVSFGRFLLSGLDFSTLELTILFWMKVIGVLIISIAPAVMIGFISARLADKIDTELAQQKDLHREVDKITIAGQIEAVRKYFEGFQQKHEGSILQGSLEAKVKQIERDFMRK</sequence>
<dbReference type="AlphaFoldDB" id="A0AAW9S1K3"/>
<proteinExistence type="predicted"/>
<feature type="transmembrane region" description="Helical" evidence="1">
    <location>
        <begin position="92"/>
        <end position="110"/>
    </location>
</feature>